<dbReference type="Pfam" id="PF12937">
    <property type="entry name" value="F-box-like"/>
    <property type="match status" value="1"/>
</dbReference>
<dbReference type="Gene3D" id="1.20.1280.50">
    <property type="match status" value="1"/>
</dbReference>
<dbReference type="Proteomes" id="UP000728032">
    <property type="component" value="Unassembled WGS sequence"/>
</dbReference>
<reference evidence="2" key="1">
    <citation type="submission" date="2020-11" db="EMBL/GenBank/DDBJ databases">
        <authorList>
            <person name="Tran Van P."/>
        </authorList>
    </citation>
    <scope>NUCLEOTIDE SEQUENCE</scope>
</reference>
<dbReference type="InterPro" id="IPR042508">
    <property type="entry name" value="FBXW5"/>
</dbReference>
<dbReference type="GO" id="GO:0080008">
    <property type="term" value="C:Cul4-RING E3 ubiquitin ligase complex"/>
    <property type="evidence" value="ECO:0007669"/>
    <property type="project" value="InterPro"/>
</dbReference>
<organism evidence="2">
    <name type="scientific">Oppiella nova</name>
    <dbReference type="NCBI Taxonomy" id="334625"/>
    <lineage>
        <taxon>Eukaryota</taxon>
        <taxon>Metazoa</taxon>
        <taxon>Ecdysozoa</taxon>
        <taxon>Arthropoda</taxon>
        <taxon>Chelicerata</taxon>
        <taxon>Arachnida</taxon>
        <taxon>Acari</taxon>
        <taxon>Acariformes</taxon>
        <taxon>Sarcoptiformes</taxon>
        <taxon>Oribatida</taxon>
        <taxon>Brachypylina</taxon>
        <taxon>Oppioidea</taxon>
        <taxon>Oppiidae</taxon>
        <taxon>Oppiella</taxon>
    </lineage>
</organism>
<dbReference type="PANTHER" id="PTHR20995:SF17">
    <property type="entry name" value="F-BOX_WD REPEAT-CONTAINING PROTEIN 5"/>
    <property type="match status" value="1"/>
</dbReference>
<dbReference type="EMBL" id="OC939452">
    <property type="protein sequence ID" value="CAD7661686.1"/>
    <property type="molecule type" value="Genomic_DNA"/>
</dbReference>
<protein>
    <recommendedName>
        <fullName evidence="1">F-box domain-containing protein</fullName>
    </recommendedName>
</protein>
<dbReference type="OrthoDB" id="2095648at2759"/>
<feature type="domain" description="F-box" evidence="1">
    <location>
        <begin position="9"/>
        <end position="55"/>
    </location>
</feature>
<dbReference type="EMBL" id="CAJPVJ010024627">
    <property type="protein sequence ID" value="CAG2178822.1"/>
    <property type="molecule type" value="Genomic_DNA"/>
</dbReference>
<feature type="non-terminal residue" evidence="2">
    <location>
        <position position="89"/>
    </location>
</feature>
<dbReference type="GO" id="GO:0019005">
    <property type="term" value="C:SCF ubiquitin ligase complex"/>
    <property type="evidence" value="ECO:0007669"/>
    <property type="project" value="InterPro"/>
</dbReference>
<evidence type="ECO:0000259" key="1">
    <source>
        <dbReference type="PROSITE" id="PS50181"/>
    </source>
</evidence>
<proteinExistence type="predicted"/>
<dbReference type="InterPro" id="IPR036047">
    <property type="entry name" value="F-box-like_dom_sf"/>
</dbReference>
<dbReference type="PANTHER" id="PTHR20995">
    <property type="entry name" value="F-BOX/WD REPEAT-CONTAINING PROTEIN 5"/>
    <property type="match status" value="1"/>
</dbReference>
<sequence>MDNPTPVPPNMWSSLPEPLLLEIFKNLSADQMANVCLVCRQWSRIGCDDLLWKHLLYKRFDGIDPSIDRPIGSLGYRHECKRLIYHTPK</sequence>
<dbReference type="GO" id="GO:0016567">
    <property type="term" value="P:protein ubiquitination"/>
    <property type="evidence" value="ECO:0007669"/>
    <property type="project" value="InterPro"/>
</dbReference>
<accession>A0A7R9MKW6</accession>
<evidence type="ECO:0000313" key="3">
    <source>
        <dbReference type="Proteomes" id="UP000728032"/>
    </source>
</evidence>
<keyword evidence="3" id="KW-1185">Reference proteome</keyword>
<dbReference type="AlphaFoldDB" id="A0A7R9MKW6"/>
<dbReference type="PROSITE" id="PS50181">
    <property type="entry name" value="FBOX"/>
    <property type="match status" value="1"/>
</dbReference>
<dbReference type="InterPro" id="IPR001810">
    <property type="entry name" value="F-box_dom"/>
</dbReference>
<dbReference type="SMART" id="SM00256">
    <property type="entry name" value="FBOX"/>
    <property type="match status" value="1"/>
</dbReference>
<dbReference type="SUPFAM" id="SSF81383">
    <property type="entry name" value="F-box domain"/>
    <property type="match status" value="1"/>
</dbReference>
<gene>
    <name evidence="2" type="ORF">ONB1V03_LOCUS18246</name>
</gene>
<evidence type="ECO:0000313" key="2">
    <source>
        <dbReference type="EMBL" id="CAD7661686.1"/>
    </source>
</evidence>
<name>A0A7R9MKW6_9ACAR</name>